<gene>
    <name evidence="5" type="ORF">BU14_0428s0004</name>
</gene>
<organism evidence="5 6">
    <name type="scientific">Porphyra umbilicalis</name>
    <name type="common">Purple laver</name>
    <name type="synonym">Red alga</name>
    <dbReference type="NCBI Taxonomy" id="2786"/>
    <lineage>
        <taxon>Eukaryota</taxon>
        <taxon>Rhodophyta</taxon>
        <taxon>Bangiophyceae</taxon>
        <taxon>Bangiales</taxon>
        <taxon>Bangiaceae</taxon>
        <taxon>Porphyra</taxon>
    </lineage>
</organism>
<accession>A0A1X6NVG3</accession>
<dbReference type="PANTHER" id="PTHR13312:SF6">
    <property type="entry name" value="UBIQUITIN THIOESTERASE OTU"/>
    <property type="match status" value="1"/>
</dbReference>
<dbReference type="EC" id="3.4.19.12" evidence="3"/>
<dbReference type="Proteomes" id="UP000218209">
    <property type="component" value="Unassembled WGS sequence"/>
</dbReference>
<dbReference type="Pfam" id="PF02338">
    <property type="entry name" value="OTU"/>
    <property type="match status" value="1"/>
</dbReference>
<evidence type="ECO:0000313" key="5">
    <source>
        <dbReference type="EMBL" id="OSX72500.1"/>
    </source>
</evidence>
<dbReference type="EMBL" id="KV919056">
    <property type="protein sequence ID" value="OSX72500.1"/>
    <property type="molecule type" value="Genomic_DNA"/>
</dbReference>
<dbReference type="GO" id="GO:0036503">
    <property type="term" value="P:ERAD pathway"/>
    <property type="evidence" value="ECO:0007669"/>
    <property type="project" value="TreeGrafter"/>
</dbReference>
<reference evidence="5 6" key="1">
    <citation type="submission" date="2017-03" db="EMBL/GenBank/DDBJ databases">
        <title>WGS assembly of Porphyra umbilicalis.</title>
        <authorList>
            <person name="Brawley S.H."/>
            <person name="Blouin N.A."/>
            <person name="Ficko-Blean E."/>
            <person name="Wheeler G.L."/>
            <person name="Lohr M."/>
            <person name="Goodson H.V."/>
            <person name="Jenkins J.W."/>
            <person name="Blaby-Haas C.E."/>
            <person name="Helliwell K.E."/>
            <person name="Chan C."/>
            <person name="Marriage T."/>
            <person name="Bhattacharya D."/>
            <person name="Klein A.S."/>
            <person name="Badis Y."/>
            <person name="Brodie J."/>
            <person name="Cao Y."/>
            <person name="Collen J."/>
            <person name="Dittami S.M."/>
            <person name="Gachon C.M."/>
            <person name="Green B.R."/>
            <person name="Karpowicz S."/>
            <person name="Kim J.W."/>
            <person name="Kudahl U."/>
            <person name="Lin S."/>
            <person name="Michel G."/>
            <person name="Mittag M."/>
            <person name="Olson B.J."/>
            <person name="Pangilinan J."/>
            <person name="Peng Y."/>
            <person name="Qiu H."/>
            <person name="Shu S."/>
            <person name="Singer J.T."/>
            <person name="Smith A.G."/>
            <person name="Sprecher B.N."/>
            <person name="Wagner V."/>
            <person name="Wang W."/>
            <person name="Wang Z.-Y."/>
            <person name="Yan J."/>
            <person name="Yarish C."/>
            <person name="Zoeuner-Riek S."/>
            <person name="Zhuang Y."/>
            <person name="Zou Y."/>
            <person name="Lindquist E.A."/>
            <person name="Grimwood J."/>
            <person name="Barry K."/>
            <person name="Rokhsar D.S."/>
            <person name="Schmutz J."/>
            <person name="Stiller J.W."/>
            <person name="Grossman A.R."/>
            <person name="Prochnik S.E."/>
        </authorList>
    </citation>
    <scope>NUCLEOTIDE SEQUENCE [LARGE SCALE GENOMIC DNA]</scope>
    <source>
        <strain evidence="5">4086291</strain>
    </source>
</reference>
<keyword evidence="3" id="KW-0788">Thiol protease</keyword>
<dbReference type="CDD" id="cd22746">
    <property type="entry name" value="OTU_plant_OTU3_4-like"/>
    <property type="match status" value="1"/>
</dbReference>
<comment type="subcellular location">
    <subcellularLocation>
        <location evidence="3">Cytoplasm</location>
    </subcellularLocation>
</comment>
<comment type="function">
    <text evidence="3">Hydrolase that can remove conjugated ubiquitin from proteins and may therefore play an important regulatory role at the level of protein turnover by preventing degradation.</text>
</comment>
<evidence type="ECO:0000313" key="6">
    <source>
        <dbReference type="Proteomes" id="UP000218209"/>
    </source>
</evidence>
<sequence>MLVTAPVRGDGRCLFRAVVRGRAHNGGRLAKWSERIEREEADALRRRCVDELVVHRELLSQYCVLGLGDGDADGDAEFQAYCKRMRHPKTYGGEPELLMTALLLHCPIAVYVRQRGAGAPGTGPLRQIQVYGRQYATVPLYVLYSDGMHYDALLPTASKAAP</sequence>
<evidence type="ECO:0000256" key="2">
    <source>
        <dbReference type="ARBA" id="ARBA00022801"/>
    </source>
</evidence>
<name>A0A1X6NVG3_PORUM</name>
<dbReference type="Gene3D" id="3.90.70.80">
    <property type="match status" value="1"/>
</dbReference>
<dbReference type="InterPro" id="IPR003323">
    <property type="entry name" value="OTU_dom"/>
</dbReference>
<evidence type="ECO:0000256" key="3">
    <source>
        <dbReference type="RuleBase" id="RU367104"/>
    </source>
</evidence>
<dbReference type="PROSITE" id="PS50802">
    <property type="entry name" value="OTU"/>
    <property type="match status" value="1"/>
</dbReference>
<feature type="domain" description="OTU" evidence="4">
    <location>
        <begin position="2"/>
        <end position="156"/>
    </location>
</feature>
<dbReference type="GO" id="GO:0030968">
    <property type="term" value="P:endoplasmic reticulum unfolded protein response"/>
    <property type="evidence" value="ECO:0007669"/>
    <property type="project" value="TreeGrafter"/>
</dbReference>
<protein>
    <recommendedName>
        <fullName evidence="3">Ubiquitin thioesterase OTU</fullName>
        <ecNumber evidence="3">3.4.19.12</ecNumber>
    </recommendedName>
</protein>
<proteinExistence type="predicted"/>
<dbReference type="GO" id="GO:0004843">
    <property type="term" value="F:cysteine-type deubiquitinase activity"/>
    <property type="evidence" value="ECO:0007669"/>
    <property type="project" value="UniProtKB-UniRule"/>
</dbReference>
<keyword evidence="3" id="KW-0963">Cytoplasm</keyword>
<keyword evidence="2 3" id="KW-0378">Hydrolase</keyword>
<dbReference type="OrthoDB" id="409956at2759"/>
<keyword evidence="3" id="KW-0833">Ubl conjugation pathway</keyword>
<comment type="catalytic activity">
    <reaction evidence="1 3">
        <text>Thiol-dependent hydrolysis of ester, thioester, amide, peptide and isopeptide bonds formed by the C-terminal Gly of ubiquitin (a 76-residue protein attached to proteins as an intracellular targeting signal).</text>
        <dbReference type="EC" id="3.4.19.12"/>
    </reaction>
</comment>
<dbReference type="GO" id="GO:0005829">
    <property type="term" value="C:cytosol"/>
    <property type="evidence" value="ECO:0007669"/>
    <property type="project" value="TreeGrafter"/>
</dbReference>
<evidence type="ECO:0000256" key="1">
    <source>
        <dbReference type="ARBA" id="ARBA00000707"/>
    </source>
</evidence>
<dbReference type="AlphaFoldDB" id="A0A1X6NVG3"/>
<evidence type="ECO:0000259" key="4">
    <source>
        <dbReference type="PROSITE" id="PS50802"/>
    </source>
</evidence>
<dbReference type="PANTHER" id="PTHR13312">
    <property type="entry name" value="HIV-INDUCED PROTEIN-7-LIKE PROTEASE"/>
    <property type="match status" value="1"/>
</dbReference>
<dbReference type="GO" id="GO:0005634">
    <property type="term" value="C:nucleus"/>
    <property type="evidence" value="ECO:0007669"/>
    <property type="project" value="TreeGrafter"/>
</dbReference>
<keyword evidence="3" id="KW-0645">Protease</keyword>
<dbReference type="GO" id="GO:0016579">
    <property type="term" value="P:protein deubiquitination"/>
    <property type="evidence" value="ECO:0007669"/>
    <property type="project" value="TreeGrafter"/>
</dbReference>
<dbReference type="InterPro" id="IPR038765">
    <property type="entry name" value="Papain-like_cys_pep_sf"/>
</dbReference>
<keyword evidence="6" id="KW-1185">Reference proteome</keyword>
<dbReference type="SUPFAM" id="SSF54001">
    <property type="entry name" value="Cysteine proteinases"/>
    <property type="match status" value="1"/>
</dbReference>